<dbReference type="Gene3D" id="3.40.50.150">
    <property type="entry name" value="Vaccinia Virus protein VP39"/>
    <property type="match status" value="1"/>
</dbReference>
<dbReference type="InterPro" id="IPR029063">
    <property type="entry name" value="SAM-dependent_MTases_sf"/>
</dbReference>
<dbReference type="InterPro" id="IPR006342">
    <property type="entry name" value="FkbM_mtfrase"/>
</dbReference>
<dbReference type="PANTHER" id="PTHR34203:SF15">
    <property type="entry name" value="SLL1173 PROTEIN"/>
    <property type="match status" value="1"/>
</dbReference>
<evidence type="ECO:0000259" key="1">
    <source>
        <dbReference type="Pfam" id="PF05050"/>
    </source>
</evidence>
<dbReference type="STRING" id="1802471.A2115_02355"/>
<dbReference type="InterPro" id="IPR052514">
    <property type="entry name" value="SAM-dependent_MTase"/>
</dbReference>
<reference evidence="2 3" key="1">
    <citation type="journal article" date="2016" name="Nat. Commun.">
        <title>Thousands of microbial genomes shed light on interconnected biogeochemical processes in an aquifer system.</title>
        <authorList>
            <person name="Anantharaman K."/>
            <person name="Brown C.T."/>
            <person name="Hug L.A."/>
            <person name="Sharon I."/>
            <person name="Castelle C.J."/>
            <person name="Probst A.J."/>
            <person name="Thomas B.C."/>
            <person name="Singh A."/>
            <person name="Wilkins M.J."/>
            <person name="Karaoz U."/>
            <person name="Brodie E.L."/>
            <person name="Williams K.H."/>
            <person name="Hubbard S.S."/>
            <person name="Banfield J.F."/>
        </authorList>
    </citation>
    <scope>NUCLEOTIDE SEQUENCE [LARGE SCALE GENOMIC DNA]</scope>
</reference>
<name>A0A1F7WJR7_9BACT</name>
<dbReference type="AlphaFoldDB" id="A0A1F7WJR7"/>
<accession>A0A1F7WJR7</accession>
<comment type="caution">
    <text evidence="2">The sequence shown here is derived from an EMBL/GenBank/DDBJ whole genome shotgun (WGS) entry which is preliminary data.</text>
</comment>
<protein>
    <recommendedName>
        <fullName evidence="1">Methyltransferase FkbM domain-containing protein</fullName>
    </recommendedName>
</protein>
<evidence type="ECO:0000313" key="2">
    <source>
        <dbReference type="EMBL" id="OGM03073.1"/>
    </source>
</evidence>
<dbReference type="SUPFAM" id="SSF53335">
    <property type="entry name" value="S-adenosyl-L-methionine-dependent methyltransferases"/>
    <property type="match status" value="1"/>
</dbReference>
<gene>
    <name evidence="2" type="ORF">A2115_02355</name>
</gene>
<dbReference type="Proteomes" id="UP000176198">
    <property type="component" value="Unassembled WGS sequence"/>
</dbReference>
<feature type="domain" description="Methyltransferase FkbM" evidence="1">
    <location>
        <begin position="120"/>
        <end position="200"/>
    </location>
</feature>
<organism evidence="2 3">
    <name type="scientific">Candidatus Woesebacteria bacterium GWA1_41_8</name>
    <dbReference type="NCBI Taxonomy" id="1802471"/>
    <lineage>
        <taxon>Bacteria</taxon>
        <taxon>Candidatus Woeseibacteriota</taxon>
    </lineage>
</organism>
<dbReference type="EMBL" id="MGFJ01000007">
    <property type="protein sequence ID" value="OGM03073.1"/>
    <property type="molecule type" value="Genomic_DNA"/>
</dbReference>
<dbReference type="Pfam" id="PF05050">
    <property type="entry name" value="Methyltransf_21"/>
    <property type="match status" value="1"/>
</dbReference>
<proteinExistence type="predicted"/>
<evidence type="ECO:0000313" key="3">
    <source>
        <dbReference type="Proteomes" id="UP000176198"/>
    </source>
</evidence>
<dbReference type="CDD" id="cd02440">
    <property type="entry name" value="AdoMet_MTases"/>
    <property type="match status" value="1"/>
</dbReference>
<dbReference type="PANTHER" id="PTHR34203">
    <property type="entry name" value="METHYLTRANSFERASE, FKBM FAMILY PROTEIN"/>
    <property type="match status" value="1"/>
</dbReference>
<sequence>MKLSALKYYISSLPTLVGGVDFYRIPLLFLKKPVLLNIAGGYKIYVRNLLDVWTLKEVILDDNYYVKDISENTVVDVGSALGDFSILVSDNAKRVLAFDPDRGLIKLMRRNLKMNNVTNVETYQEAVTSLNELFSKYRLGYNCFVKVDCEGAEYGIFKNVSSHTLKKIDRIAFEIHFFNKGQRDKYRNLKKRLVEAGFKLTETPNPVHEYLRFLYASRV</sequence>